<gene>
    <name evidence="4" type="ORF">SAMN05421812_1102</name>
</gene>
<evidence type="ECO:0000259" key="3">
    <source>
        <dbReference type="Pfam" id="PF22599"/>
    </source>
</evidence>
<keyword evidence="5" id="KW-1185">Reference proteome</keyword>
<feature type="signal peptide" evidence="2">
    <location>
        <begin position="1"/>
        <end position="25"/>
    </location>
</feature>
<keyword evidence="2" id="KW-0732">Signal</keyword>
<dbReference type="Pfam" id="PF22599">
    <property type="entry name" value="SecDF_P1_head"/>
    <property type="match status" value="1"/>
</dbReference>
<feature type="domain" description="SecDF P1 head subdomain" evidence="3">
    <location>
        <begin position="100"/>
        <end position="166"/>
    </location>
</feature>
<dbReference type="OrthoDB" id="5241375at2"/>
<dbReference type="InterPro" id="IPR054384">
    <property type="entry name" value="SecDF_P1_head"/>
</dbReference>
<dbReference type="Gene3D" id="3.30.1360.200">
    <property type="match status" value="1"/>
</dbReference>
<evidence type="ECO:0000256" key="2">
    <source>
        <dbReference type="SAM" id="SignalP"/>
    </source>
</evidence>
<reference evidence="4 5" key="1">
    <citation type="submission" date="2017-06" db="EMBL/GenBank/DDBJ databases">
        <authorList>
            <person name="Kim H.J."/>
            <person name="Triplett B.A."/>
        </authorList>
    </citation>
    <scope>NUCLEOTIDE SEQUENCE [LARGE SCALE GENOMIC DNA]</scope>
    <source>
        <strain evidence="4 5">CGMCC 4.5593</strain>
    </source>
</reference>
<dbReference type="RefSeq" id="WP_144022728.1">
    <property type="nucleotide sequence ID" value="NZ_FZPH01000010.1"/>
</dbReference>
<dbReference type="EMBL" id="FZPH01000010">
    <property type="protein sequence ID" value="SNT56627.1"/>
    <property type="molecule type" value="Genomic_DNA"/>
</dbReference>
<name>A0A239NP06_9ACTN</name>
<dbReference type="PROSITE" id="PS51257">
    <property type="entry name" value="PROKAR_LIPOPROTEIN"/>
    <property type="match status" value="1"/>
</dbReference>
<feature type="region of interest" description="Disordered" evidence="1">
    <location>
        <begin position="24"/>
        <end position="44"/>
    </location>
</feature>
<accession>A0A239NP06</accession>
<evidence type="ECO:0000313" key="4">
    <source>
        <dbReference type="EMBL" id="SNT56627.1"/>
    </source>
</evidence>
<evidence type="ECO:0000256" key="1">
    <source>
        <dbReference type="SAM" id="MobiDB-lite"/>
    </source>
</evidence>
<proteinExistence type="predicted"/>
<organism evidence="4 5">
    <name type="scientific">Asanoa hainanensis</name>
    <dbReference type="NCBI Taxonomy" id="560556"/>
    <lineage>
        <taxon>Bacteria</taxon>
        <taxon>Bacillati</taxon>
        <taxon>Actinomycetota</taxon>
        <taxon>Actinomycetes</taxon>
        <taxon>Micromonosporales</taxon>
        <taxon>Micromonosporaceae</taxon>
        <taxon>Asanoa</taxon>
    </lineage>
</organism>
<protein>
    <recommendedName>
        <fullName evidence="3">SecDF P1 head subdomain domain-containing protein</fullName>
    </recommendedName>
</protein>
<sequence>MTIRRFGVIAIVLATSVAVGSTACAARQEPPTPRPSDPTAPRQLRTPVSLHVVARVDEAACIAGAGGLPGPGAGGDWCYFVDPGFDVTRAEAVEFGADSIGIHAVEITLAPADRAAFAAWTARSAGHQIAVNVQDRVVSAPELAEPLSGEWLTIPVDTEAAAQELSRRLWE</sequence>
<dbReference type="AlphaFoldDB" id="A0A239NP06"/>
<evidence type="ECO:0000313" key="5">
    <source>
        <dbReference type="Proteomes" id="UP000198362"/>
    </source>
</evidence>
<dbReference type="Proteomes" id="UP000198362">
    <property type="component" value="Unassembled WGS sequence"/>
</dbReference>
<feature type="chain" id="PRO_5012873425" description="SecDF P1 head subdomain domain-containing protein" evidence="2">
    <location>
        <begin position="26"/>
        <end position="171"/>
    </location>
</feature>